<proteinExistence type="predicted"/>
<gene>
    <name evidence="2" type="ORF">G2W53_037047</name>
</gene>
<organism evidence="2 3">
    <name type="scientific">Senna tora</name>
    <dbReference type="NCBI Taxonomy" id="362788"/>
    <lineage>
        <taxon>Eukaryota</taxon>
        <taxon>Viridiplantae</taxon>
        <taxon>Streptophyta</taxon>
        <taxon>Embryophyta</taxon>
        <taxon>Tracheophyta</taxon>
        <taxon>Spermatophyta</taxon>
        <taxon>Magnoliopsida</taxon>
        <taxon>eudicotyledons</taxon>
        <taxon>Gunneridae</taxon>
        <taxon>Pentapetalae</taxon>
        <taxon>rosids</taxon>
        <taxon>fabids</taxon>
        <taxon>Fabales</taxon>
        <taxon>Fabaceae</taxon>
        <taxon>Caesalpinioideae</taxon>
        <taxon>Cassia clade</taxon>
        <taxon>Senna</taxon>
    </lineage>
</organism>
<accession>A0A834WAS3</accession>
<reference evidence="2" key="1">
    <citation type="submission" date="2020-09" db="EMBL/GenBank/DDBJ databases">
        <title>Genome-Enabled Discovery of Anthraquinone Biosynthesis in Senna tora.</title>
        <authorList>
            <person name="Kang S.-H."/>
            <person name="Pandey R.P."/>
            <person name="Lee C.-M."/>
            <person name="Sim J.-S."/>
            <person name="Jeong J.-T."/>
            <person name="Choi B.-S."/>
            <person name="Jung M."/>
            <person name="Ginzburg D."/>
            <person name="Zhao K."/>
            <person name="Won S.Y."/>
            <person name="Oh T.-J."/>
            <person name="Yu Y."/>
            <person name="Kim N.-H."/>
            <person name="Lee O.R."/>
            <person name="Lee T.-H."/>
            <person name="Bashyal P."/>
            <person name="Kim T.-S."/>
            <person name="Lee W.-H."/>
            <person name="Kawkins C."/>
            <person name="Kim C.-K."/>
            <person name="Kim J.S."/>
            <person name="Ahn B.O."/>
            <person name="Rhee S.Y."/>
            <person name="Sohng J.K."/>
        </authorList>
    </citation>
    <scope>NUCLEOTIDE SEQUENCE</scope>
    <source>
        <tissue evidence="2">Leaf</tissue>
    </source>
</reference>
<keyword evidence="3" id="KW-1185">Reference proteome</keyword>
<dbReference type="Proteomes" id="UP000634136">
    <property type="component" value="Unassembled WGS sequence"/>
</dbReference>
<dbReference type="EMBL" id="JAAIUW010000011">
    <property type="protein sequence ID" value="KAF7810304.1"/>
    <property type="molecule type" value="Genomic_DNA"/>
</dbReference>
<evidence type="ECO:0000256" key="1">
    <source>
        <dbReference type="SAM" id="MobiDB-lite"/>
    </source>
</evidence>
<comment type="caution">
    <text evidence="2">The sequence shown here is derived from an EMBL/GenBank/DDBJ whole genome shotgun (WGS) entry which is preliminary data.</text>
</comment>
<name>A0A834WAS3_9FABA</name>
<dbReference type="AlphaFoldDB" id="A0A834WAS3"/>
<evidence type="ECO:0000313" key="3">
    <source>
        <dbReference type="Proteomes" id="UP000634136"/>
    </source>
</evidence>
<evidence type="ECO:0000313" key="2">
    <source>
        <dbReference type="EMBL" id="KAF7810304.1"/>
    </source>
</evidence>
<sequence>MVDFTETSIARSNCSRKREEADERKLGHRIDELRERRNIAKRQVMSLFLEKKIARCERRREEEAKEFMAWLKMSGEEANKDDFNTNPKLFMKAIRDEFLKLKMEIAELKE</sequence>
<feature type="compositionally biased region" description="Polar residues" evidence="1">
    <location>
        <begin position="1"/>
        <end position="13"/>
    </location>
</feature>
<feature type="region of interest" description="Disordered" evidence="1">
    <location>
        <begin position="1"/>
        <end position="21"/>
    </location>
</feature>
<protein>
    <submittedName>
        <fullName evidence="2">Uncharacterized protein</fullName>
    </submittedName>
</protein>